<evidence type="ECO:0000259" key="1">
    <source>
        <dbReference type="Pfam" id="PF11716"/>
    </source>
</evidence>
<dbReference type="EMBL" id="RCZG01000017">
    <property type="protein sequence ID" value="TPG29464.1"/>
    <property type="molecule type" value="Genomic_DNA"/>
</dbReference>
<gene>
    <name evidence="2" type="ORF">EAH80_26845</name>
</gene>
<protein>
    <submittedName>
        <fullName evidence="2">DUF664 domain-containing protein</fullName>
    </submittedName>
</protein>
<dbReference type="OrthoDB" id="154293at2"/>
<dbReference type="InterPro" id="IPR034660">
    <property type="entry name" value="DinB/YfiT-like"/>
</dbReference>
<dbReference type="Gene3D" id="1.20.120.450">
    <property type="entry name" value="dinb family like domain"/>
    <property type="match status" value="1"/>
</dbReference>
<comment type="caution">
    <text evidence="2">The sequence shown here is derived from an EMBL/GenBank/DDBJ whole genome shotgun (WGS) entry which is preliminary data.</text>
</comment>
<dbReference type="AlphaFoldDB" id="A0A502DWK2"/>
<evidence type="ECO:0000313" key="2">
    <source>
        <dbReference type="EMBL" id="TPG29464.1"/>
    </source>
</evidence>
<name>A0A502DWK2_9MYCO</name>
<dbReference type="SUPFAM" id="SSF109854">
    <property type="entry name" value="DinB/YfiT-like putative metalloenzymes"/>
    <property type="match status" value="1"/>
</dbReference>
<proteinExistence type="predicted"/>
<dbReference type="RefSeq" id="WP_140698240.1">
    <property type="nucleotide sequence ID" value="NZ_RCZG01000017.1"/>
</dbReference>
<reference evidence="2 3" key="1">
    <citation type="journal article" date="2019" name="Environ. Microbiol.">
        <title>Species interactions and distinct microbial communities in high Arctic permafrost affected cryosols are associated with the CH4 and CO2 gas fluxes.</title>
        <authorList>
            <person name="Altshuler I."/>
            <person name="Hamel J."/>
            <person name="Turney S."/>
            <person name="Magnuson E."/>
            <person name="Levesque R."/>
            <person name="Greer C."/>
            <person name="Whyte L.G."/>
        </authorList>
    </citation>
    <scope>NUCLEOTIDE SEQUENCE [LARGE SCALE GENOMIC DNA]</scope>
    <source>
        <strain evidence="2 3">S5.20</strain>
    </source>
</reference>
<dbReference type="Proteomes" id="UP000320095">
    <property type="component" value="Unassembled WGS sequence"/>
</dbReference>
<organism evidence="2 3">
    <name type="scientific">Mycolicibacterium hodleri</name>
    <dbReference type="NCBI Taxonomy" id="49897"/>
    <lineage>
        <taxon>Bacteria</taxon>
        <taxon>Bacillati</taxon>
        <taxon>Actinomycetota</taxon>
        <taxon>Actinomycetes</taxon>
        <taxon>Mycobacteriales</taxon>
        <taxon>Mycobacteriaceae</taxon>
        <taxon>Mycolicibacterium</taxon>
    </lineage>
</organism>
<keyword evidence="3" id="KW-1185">Reference proteome</keyword>
<dbReference type="GO" id="GO:0046872">
    <property type="term" value="F:metal ion binding"/>
    <property type="evidence" value="ECO:0007669"/>
    <property type="project" value="InterPro"/>
</dbReference>
<evidence type="ECO:0000313" key="3">
    <source>
        <dbReference type="Proteomes" id="UP000320095"/>
    </source>
</evidence>
<dbReference type="Pfam" id="PF11716">
    <property type="entry name" value="MDMPI_N"/>
    <property type="match status" value="1"/>
</dbReference>
<accession>A0A502DWK2</accession>
<dbReference type="InterPro" id="IPR024344">
    <property type="entry name" value="MDMPI_metal-binding"/>
</dbReference>
<sequence length="157" mass="17290">MNRVDALRRERTDVLALCRQFNDTDWAAPSAASGWRVQAVIAHMGSVSHAMFSPSALKVLRINDIERANDNIVDQRRGWSPQQTLAEYERWSQRSIRFAQVISRTPIAGAPVPLGTMGRFTLSSVLTSAPPTPYRLAGRCGPTQPAAPRDNEACSCP</sequence>
<feature type="domain" description="Mycothiol-dependent maleylpyruvate isomerase metal-binding" evidence="1">
    <location>
        <begin position="7"/>
        <end position="90"/>
    </location>
</feature>